<dbReference type="AlphaFoldDB" id="A0A1G2CHZ2"/>
<dbReference type="PIRSF" id="PIRSF001492">
    <property type="entry name" value="IPGAM"/>
    <property type="match status" value="1"/>
</dbReference>
<feature type="binding site" evidence="9">
    <location>
        <position position="176"/>
    </location>
    <ligand>
        <name>substrate</name>
    </ligand>
</feature>
<comment type="subunit">
    <text evidence="9">Monomer.</text>
</comment>
<dbReference type="GO" id="GO:0006096">
    <property type="term" value="P:glycolytic process"/>
    <property type="evidence" value="ECO:0007669"/>
    <property type="project" value="UniProtKB-UniRule"/>
</dbReference>
<protein>
    <recommendedName>
        <fullName evidence="9 10">2,3-bisphosphoglycerate-independent phosphoglycerate mutase</fullName>
        <shortName evidence="9">BPG-independent PGAM</shortName>
        <shortName evidence="9">Phosphoglyceromutase</shortName>
        <shortName evidence="9">iPGM</shortName>
        <ecNumber evidence="9 10">5.4.2.12</ecNumber>
    </recommendedName>
</protein>
<feature type="binding site" evidence="9 12">
    <location>
        <position position="447"/>
    </location>
    <ligand>
        <name>Mn(2+)</name>
        <dbReference type="ChEBI" id="CHEBI:29035"/>
        <label>1</label>
    </ligand>
</feature>
<dbReference type="PANTHER" id="PTHR31637">
    <property type="entry name" value="2,3-BISPHOSPHOGLYCERATE-INDEPENDENT PHOSPHOGLYCERATE MUTASE"/>
    <property type="match status" value="1"/>
</dbReference>
<evidence type="ECO:0000256" key="2">
    <source>
        <dbReference type="ARBA" id="ARBA00002315"/>
    </source>
</evidence>
<dbReference type="UniPathway" id="UPA00109">
    <property type="reaction ID" value="UER00186"/>
</dbReference>
<feature type="binding site" evidence="9 12">
    <location>
        <position position="429"/>
    </location>
    <ligand>
        <name>Mn(2+)</name>
        <dbReference type="ChEBI" id="CHEBI:29035"/>
        <label>2</label>
    </ligand>
</feature>
<comment type="cofactor">
    <cofactor evidence="9">
        <name>Mn(2+)</name>
        <dbReference type="ChEBI" id="CHEBI:29035"/>
    </cofactor>
    <text evidence="9">Binds 2 manganese ions per subunit.</text>
</comment>
<dbReference type="FunFam" id="3.40.1450.10:FF:000002">
    <property type="entry name" value="2,3-bisphosphoglycerate-independent phosphoglycerate mutase"/>
    <property type="match status" value="1"/>
</dbReference>
<dbReference type="Pfam" id="PF06415">
    <property type="entry name" value="iPGM_N"/>
    <property type="match status" value="1"/>
</dbReference>
<comment type="similarity">
    <text evidence="4 9">Belongs to the BPG-independent phosphoglycerate mutase family.</text>
</comment>
<feature type="binding site" evidence="9">
    <location>
        <position position="122"/>
    </location>
    <ligand>
        <name>substrate</name>
    </ligand>
</feature>
<sequence>MVRTVVLVILDGWGIGLENESNPIHVVQPQNFRALAEQYPTASLQASGISVGLPWGETGNSEVGHLTLGAGKTVYQYYPKIMMAIRDGMFFENPALKSALQHAKQHNSSVNLVGLLSKANTHASLDQLHALISMAEQEGVPIKLHLFADGKDSPPRTLEEFLATLPQEKICTLIGRYYAMDRNQHWQLTERAYECLTGSGGERVQDPSQAVRDIYAQGLSEEFLPPLRMKNGAPIEENDAVIFFNFREDSIRQLSEAFLLPTFSAFPTKKFQNVFFATFTRYEDSFTAPAAFLPDTVQQSLGYAVSQAGKVQLRIAETYKYAHITYFMNGYREPPYENEYRVLIPSLNLMHPDEQPELRASAITDRLIEAVQNRAFDLIVANYANADTIGHSGNYQAAIEAVKVLDREIGRVVKAVGDMGGLLVITSDHGNLEEMVNPMTGAAETQHDPNPVPLYLVGKEFMGKKFAGVRDLTRETTGILSDVAPTVLELMDIPIPGEMTGKSLLRNLVG</sequence>
<reference evidence="15 16" key="1">
    <citation type="journal article" date="2016" name="Nat. Commun.">
        <title>Thousands of microbial genomes shed light on interconnected biogeochemical processes in an aquifer system.</title>
        <authorList>
            <person name="Anantharaman K."/>
            <person name="Brown C.T."/>
            <person name="Hug L.A."/>
            <person name="Sharon I."/>
            <person name="Castelle C.J."/>
            <person name="Probst A.J."/>
            <person name="Thomas B.C."/>
            <person name="Singh A."/>
            <person name="Wilkins M.J."/>
            <person name="Karaoz U."/>
            <person name="Brodie E.L."/>
            <person name="Williams K.H."/>
            <person name="Hubbard S.S."/>
            <person name="Banfield J.F."/>
        </authorList>
    </citation>
    <scope>NUCLEOTIDE SEQUENCE [LARGE SCALE GENOMIC DNA]</scope>
</reference>
<evidence type="ECO:0000256" key="1">
    <source>
        <dbReference type="ARBA" id="ARBA00000370"/>
    </source>
</evidence>
<feature type="binding site" evidence="9">
    <location>
        <position position="320"/>
    </location>
    <ligand>
        <name>substrate</name>
    </ligand>
</feature>
<dbReference type="STRING" id="1798652.A3A43_02450"/>
<comment type="catalytic activity">
    <reaction evidence="1 9">
        <text>(2R)-2-phosphoglycerate = (2R)-3-phosphoglycerate</text>
        <dbReference type="Rhea" id="RHEA:15901"/>
        <dbReference type="ChEBI" id="CHEBI:58272"/>
        <dbReference type="ChEBI" id="CHEBI:58289"/>
        <dbReference type="EC" id="5.4.2.12"/>
    </reaction>
</comment>
<dbReference type="InterPro" id="IPR017850">
    <property type="entry name" value="Alkaline_phosphatase_core_sf"/>
</dbReference>
<dbReference type="CDD" id="cd16010">
    <property type="entry name" value="iPGM"/>
    <property type="match status" value="1"/>
</dbReference>
<evidence type="ECO:0000259" key="13">
    <source>
        <dbReference type="Pfam" id="PF01676"/>
    </source>
</evidence>
<dbReference type="InterPro" id="IPR011258">
    <property type="entry name" value="BPG-indep_PGM_N"/>
</dbReference>
<dbReference type="SUPFAM" id="SSF64158">
    <property type="entry name" value="2,3-Bisphosphoglycerate-independent phosphoglycerate mutase, substrate-binding domain"/>
    <property type="match status" value="1"/>
</dbReference>
<comment type="caution">
    <text evidence="9">Lacks conserved residue(s) required for the propagation of feature annotation.</text>
</comment>
<dbReference type="InterPro" id="IPR036646">
    <property type="entry name" value="PGAM_B_sf"/>
</dbReference>
<evidence type="ECO:0000256" key="11">
    <source>
        <dbReference type="PIRSR" id="PIRSR001492-1"/>
    </source>
</evidence>
<evidence type="ECO:0000256" key="8">
    <source>
        <dbReference type="ARBA" id="ARBA00023235"/>
    </source>
</evidence>
<dbReference type="InterPro" id="IPR006124">
    <property type="entry name" value="Metalloenzyme"/>
</dbReference>
<evidence type="ECO:0000256" key="3">
    <source>
        <dbReference type="ARBA" id="ARBA00004798"/>
    </source>
</evidence>
<dbReference type="Gene3D" id="3.40.1450.10">
    <property type="entry name" value="BPG-independent phosphoglycerate mutase, domain B"/>
    <property type="match status" value="1"/>
</dbReference>
<dbReference type="InterPro" id="IPR005995">
    <property type="entry name" value="Pgm_bpd_ind"/>
</dbReference>
<feature type="binding site" evidence="9">
    <location>
        <position position="182"/>
    </location>
    <ligand>
        <name>substrate</name>
    </ligand>
</feature>
<evidence type="ECO:0000256" key="5">
    <source>
        <dbReference type="ARBA" id="ARBA00022723"/>
    </source>
</evidence>
<accession>A0A1G2CHZ2</accession>
<dbReference type="GO" id="GO:0004619">
    <property type="term" value="F:phosphoglycerate mutase activity"/>
    <property type="evidence" value="ECO:0007669"/>
    <property type="project" value="UniProtKB-UniRule"/>
</dbReference>
<dbReference type="GO" id="GO:0030145">
    <property type="term" value="F:manganese ion binding"/>
    <property type="evidence" value="ECO:0007669"/>
    <property type="project" value="UniProtKB-UniRule"/>
</dbReference>
<comment type="pathway">
    <text evidence="3 9">Carbohydrate degradation; glycolysis; pyruvate from D-glyceraldehyde 3-phosphate: step 3/5.</text>
</comment>
<feature type="binding site" evidence="9 12">
    <location>
        <position position="387"/>
    </location>
    <ligand>
        <name>Mn(2+)</name>
        <dbReference type="ChEBI" id="CHEBI:29035"/>
        <label>1</label>
    </ligand>
</feature>
<evidence type="ECO:0000313" key="15">
    <source>
        <dbReference type="EMBL" id="OGZ00832.1"/>
    </source>
</evidence>
<dbReference type="Gene3D" id="3.40.720.10">
    <property type="entry name" value="Alkaline Phosphatase, subunit A"/>
    <property type="match status" value="1"/>
</dbReference>
<dbReference type="Pfam" id="PF01676">
    <property type="entry name" value="Metalloenzyme"/>
    <property type="match status" value="1"/>
</dbReference>
<keyword evidence="6 9" id="KW-0324">Glycolysis</keyword>
<feature type="domain" description="BPG-independent PGAM N-terminal" evidence="14">
    <location>
        <begin position="81"/>
        <end position="283"/>
    </location>
</feature>
<dbReference type="EMBL" id="MHLC01000026">
    <property type="protein sequence ID" value="OGZ00832.1"/>
    <property type="molecule type" value="Genomic_DNA"/>
</dbReference>
<feature type="active site" description="Phosphoserine intermediate" evidence="9 11">
    <location>
        <position position="61"/>
    </location>
</feature>
<dbReference type="Proteomes" id="UP000178495">
    <property type="component" value="Unassembled WGS sequence"/>
</dbReference>
<evidence type="ECO:0000256" key="4">
    <source>
        <dbReference type="ARBA" id="ARBA00008819"/>
    </source>
</evidence>
<dbReference type="GO" id="GO:0005737">
    <property type="term" value="C:cytoplasm"/>
    <property type="evidence" value="ECO:0007669"/>
    <property type="project" value="InterPro"/>
</dbReference>
<evidence type="ECO:0000256" key="7">
    <source>
        <dbReference type="ARBA" id="ARBA00023211"/>
    </source>
</evidence>
<proteinExistence type="inferred from homology"/>
<keyword evidence="5 9" id="KW-0479">Metal-binding</keyword>
<feature type="binding site" evidence="9 12">
    <location>
        <position position="428"/>
    </location>
    <ligand>
        <name>Mn(2+)</name>
        <dbReference type="ChEBI" id="CHEBI:29035"/>
        <label>2</label>
    </ligand>
</feature>
<dbReference type="GO" id="GO:0006007">
    <property type="term" value="P:glucose catabolic process"/>
    <property type="evidence" value="ECO:0007669"/>
    <property type="project" value="InterPro"/>
</dbReference>
<evidence type="ECO:0000256" key="10">
    <source>
        <dbReference type="NCBIfam" id="TIGR01307"/>
    </source>
</evidence>
<feature type="domain" description="Metalloenzyme" evidence="13">
    <location>
        <begin position="4"/>
        <end position="493"/>
    </location>
</feature>
<gene>
    <name evidence="9" type="primary">gpmI</name>
    <name evidence="15" type="ORF">A3A43_02450</name>
</gene>
<evidence type="ECO:0000259" key="14">
    <source>
        <dbReference type="Pfam" id="PF06415"/>
    </source>
</evidence>
<dbReference type="PANTHER" id="PTHR31637:SF0">
    <property type="entry name" value="2,3-BISPHOSPHOGLYCERATE-INDEPENDENT PHOSPHOGLYCERATE MUTASE"/>
    <property type="match status" value="1"/>
</dbReference>
<dbReference type="HAMAP" id="MF_01038">
    <property type="entry name" value="GpmI"/>
    <property type="match status" value="1"/>
</dbReference>
<feature type="binding site" evidence="9 12">
    <location>
        <position position="391"/>
    </location>
    <ligand>
        <name>Mn(2+)</name>
        <dbReference type="ChEBI" id="CHEBI:29035"/>
        <label>1</label>
    </ligand>
</feature>
<evidence type="ECO:0000256" key="9">
    <source>
        <dbReference type="HAMAP-Rule" id="MF_01038"/>
    </source>
</evidence>
<evidence type="ECO:0000256" key="6">
    <source>
        <dbReference type="ARBA" id="ARBA00023152"/>
    </source>
</evidence>
<feature type="binding site" evidence="9 12">
    <location>
        <position position="61"/>
    </location>
    <ligand>
        <name>Mn(2+)</name>
        <dbReference type="ChEBI" id="CHEBI:29035"/>
        <label>2</label>
    </ligand>
</feature>
<dbReference type="EC" id="5.4.2.12" evidence="9 10"/>
<organism evidence="15 16">
    <name type="scientific">Candidatus Liptonbacteria bacterium RIFCSPLOWO2_01_FULL_56_20</name>
    <dbReference type="NCBI Taxonomy" id="1798652"/>
    <lineage>
        <taxon>Bacteria</taxon>
        <taxon>Candidatus Liptoniibacteriota</taxon>
    </lineage>
</organism>
<keyword evidence="7 9" id="KW-0464">Manganese</keyword>
<feature type="binding site" evidence="9 12">
    <location>
        <position position="11"/>
    </location>
    <ligand>
        <name>Mn(2+)</name>
        <dbReference type="ChEBI" id="CHEBI:29035"/>
        <label>2</label>
    </ligand>
</feature>
<evidence type="ECO:0000256" key="12">
    <source>
        <dbReference type="PIRSR" id="PIRSR001492-3"/>
    </source>
</evidence>
<comment type="function">
    <text evidence="2 9">Catalyzes the interconversion of 2-phosphoglycerate and 3-phosphoglycerate.</text>
</comment>
<dbReference type="SUPFAM" id="SSF53649">
    <property type="entry name" value="Alkaline phosphatase-like"/>
    <property type="match status" value="1"/>
</dbReference>
<comment type="caution">
    <text evidence="15">The sequence shown here is derived from an EMBL/GenBank/DDBJ whole genome shotgun (WGS) entry which is preliminary data.</text>
</comment>
<dbReference type="NCBIfam" id="TIGR01307">
    <property type="entry name" value="pgm_bpd_ind"/>
    <property type="match status" value="1"/>
</dbReference>
<evidence type="ECO:0000313" key="16">
    <source>
        <dbReference type="Proteomes" id="UP000178495"/>
    </source>
</evidence>
<name>A0A1G2CHZ2_9BACT</name>
<keyword evidence="8 9" id="KW-0413">Isomerase</keyword>